<dbReference type="PANTHER" id="PTHR40037:SF1">
    <property type="entry name" value="PHOSPHOESTERASE SAOUHSC_00951-RELATED"/>
    <property type="match status" value="1"/>
</dbReference>
<gene>
    <name evidence="1" type="ORF">SAMN04488541_100488</name>
</gene>
<dbReference type="PANTHER" id="PTHR40037">
    <property type="entry name" value="PHOSPHOESTERASE YJCG-RELATED"/>
    <property type="match status" value="1"/>
</dbReference>
<evidence type="ECO:0000313" key="2">
    <source>
        <dbReference type="Proteomes" id="UP000199513"/>
    </source>
</evidence>
<dbReference type="Pfam" id="PF13563">
    <property type="entry name" value="2_5_RNA_ligase2"/>
    <property type="match status" value="1"/>
</dbReference>
<dbReference type="Proteomes" id="UP000199513">
    <property type="component" value="Unassembled WGS sequence"/>
</dbReference>
<dbReference type="GO" id="GO:0016874">
    <property type="term" value="F:ligase activity"/>
    <property type="evidence" value="ECO:0007669"/>
    <property type="project" value="UniProtKB-KW"/>
</dbReference>
<dbReference type="InterPro" id="IPR050580">
    <property type="entry name" value="2H_phosphoesterase_YjcG-like"/>
</dbReference>
<dbReference type="SUPFAM" id="SSF55144">
    <property type="entry name" value="LigT-like"/>
    <property type="match status" value="1"/>
</dbReference>
<organism evidence="1 2">
    <name type="scientific">Thermoflexibacter ruber</name>
    <dbReference type="NCBI Taxonomy" id="1003"/>
    <lineage>
        <taxon>Bacteria</taxon>
        <taxon>Pseudomonadati</taxon>
        <taxon>Bacteroidota</taxon>
        <taxon>Cytophagia</taxon>
        <taxon>Cytophagales</taxon>
        <taxon>Thermoflexibacteraceae</taxon>
        <taxon>Thermoflexibacter</taxon>
    </lineage>
</organism>
<dbReference type="STRING" id="1003.SAMN04488541_100488"/>
<protein>
    <submittedName>
        <fullName evidence="1">2'-5' RNA ligase</fullName>
    </submittedName>
</protein>
<name>A0A1I2C5G2_9BACT</name>
<keyword evidence="2" id="KW-1185">Reference proteome</keyword>
<dbReference type="AlphaFoldDB" id="A0A1I2C5G2"/>
<dbReference type="Gene3D" id="3.90.1140.10">
    <property type="entry name" value="Cyclic phosphodiesterase"/>
    <property type="match status" value="1"/>
</dbReference>
<dbReference type="InterPro" id="IPR009097">
    <property type="entry name" value="Cyclic_Pdiesterase"/>
</dbReference>
<sequence>MKILTKQYFIAIVAPEPILSEVRAFKQYMAENYQSVASTKSPAHVTLYMPFWWQEDQEIFLKNLLKSFSAQEQAFDIFFNGFDCFAPRVIFIRVAHNPALQVLQKKLLKNLKETLGLYHAKYFQQKFHPHMTIASRDLTEEKFDEAWQEFKNKEYKAHFKVDKITLLKHNGKIWEVNEYFPFS</sequence>
<proteinExistence type="predicted"/>
<evidence type="ECO:0000313" key="1">
    <source>
        <dbReference type="EMBL" id="SFE63418.1"/>
    </source>
</evidence>
<reference evidence="1 2" key="1">
    <citation type="submission" date="2016-10" db="EMBL/GenBank/DDBJ databases">
        <authorList>
            <person name="de Groot N.N."/>
        </authorList>
    </citation>
    <scope>NUCLEOTIDE SEQUENCE [LARGE SCALE GENOMIC DNA]</scope>
    <source>
        <strain>GEY</strain>
        <strain evidence="2">DSM 9560</strain>
    </source>
</reference>
<dbReference type="OrthoDB" id="1951600at2"/>
<dbReference type="EMBL" id="FONY01000004">
    <property type="protein sequence ID" value="SFE63418.1"/>
    <property type="molecule type" value="Genomic_DNA"/>
</dbReference>
<accession>A0A1I2C5G2</accession>
<keyword evidence="1" id="KW-0436">Ligase</keyword>
<dbReference type="RefSeq" id="WP_091539990.1">
    <property type="nucleotide sequence ID" value="NZ_FONY01000004.1"/>
</dbReference>